<evidence type="ECO:0000313" key="6">
    <source>
        <dbReference type="Proteomes" id="UP001500668"/>
    </source>
</evidence>
<dbReference type="PROSITE" id="PS51186">
    <property type="entry name" value="GNAT"/>
    <property type="match status" value="1"/>
</dbReference>
<dbReference type="SUPFAM" id="SSF55729">
    <property type="entry name" value="Acyl-CoA N-acyltransferases (Nat)"/>
    <property type="match status" value="1"/>
</dbReference>
<evidence type="ECO:0000256" key="1">
    <source>
        <dbReference type="SAM" id="MobiDB-lite"/>
    </source>
</evidence>
<evidence type="ECO:0000259" key="3">
    <source>
        <dbReference type="PROSITE" id="PS51186"/>
    </source>
</evidence>
<sequence length="508" mass="54775">MPELTASRKSARRHHWRRDLIELAALFTAVAVADVVANTVAHGPDGPFLLIASAVALVATAAFHTWWARRHSHAPPADAPVDTGAAPGPADAAPDETADDGPVARETALWRMRATVRDEPGSLAALCTALAHSRVDILTLQTHPLADGTVDEFLLRAPADLPAARLTREIAAAGGADIWLERADAHDLVDGPTRVLGLATRTALDAAELPLALRQLLGRCTIHSLPAVSLSGRPTGETAPVEGVLESTAMRLRDPSGGVITVERPHLPFTPTEFARARALVELDARLGPRIPRSQDVLTLPEGNEITIRRAGQDDVEAAKAMHERCSDRTLSLRYHGPVGDADRYLNHLLSPRYGRTLAAQTASGRLVALGHLLWDGDETEVALLVEDDWQRRGVGSELLERLVTLAVEAGCESVYAVTQSSNTGMVAAMRGLGLPLDYQIEEGTLVVTARLPKARAAVRPSVDRRSLDRPSDDPQGCERPLFERPLFERSSFEDPSLARSSFEQAER</sequence>
<feature type="region of interest" description="Disordered" evidence="1">
    <location>
        <begin position="74"/>
        <end position="101"/>
    </location>
</feature>
<dbReference type="Gene3D" id="3.30.70.260">
    <property type="match status" value="1"/>
</dbReference>
<reference evidence="5 6" key="1">
    <citation type="journal article" date="2019" name="Int. J. Syst. Evol. Microbiol.">
        <title>The Global Catalogue of Microorganisms (GCM) 10K type strain sequencing project: providing services to taxonomists for standard genome sequencing and annotation.</title>
        <authorList>
            <consortium name="The Broad Institute Genomics Platform"/>
            <consortium name="The Broad Institute Genome Sequencing Center for Infectious Disease"/>
            <person name="Wu L."/>
            <person name="Ma J."/>
        </authorList>
    </citation>
    <scope>NUCLEOTIDE SEQUENCE [LARGE SCALE GENOMIC DNA]</scope>
    <source>
        <strain evidence="5 6">JCM 5067</strain>
    </source>
</reference>
<dbReference type="InterPro" id="IPR016181">
    <property type="entry name" value="Acyl_CoA_acyltransferase"/>
</dbReference>
<name>A0ABN1F5A4_9ACTN</name>
<dbReference type="InterPro" id="IPR000182">
    <property type="entry name" value="GNAT_dom"/>
</dbReference>
<proteinExistence type="predicted"/>
<dbReference type="EMBL" id="BAAACA010000006">
    <property type="protein sequence ID" value="GAA0582497.1"/>
    <property type="molecule type" value="Genomic_DNA"/>
</dbReference>
<feature type="compositionally biased region" description="Basic and acidic residues" evidence="1">
    <location>
        <begin position="462"/>
        <end position="473"/>
    </location>
</feature>
<feature type="transmembrane region" description="Helical" evidence="2">
    <location>
        <begin position="20"/>
        <end position="41"/>
    </location>
</feature>
<dbReference type="InterPro" id="IPR002912">
    <property type="entry name" value="ACT_dom"/>
</dbReference>
<comment type="caution">
    <text evidence="5">The sequence shown here is derived from an EMBL/GenBank/DDBJ whole genome shotgun (WGS) entry which is preliminary data.</text>
</comment>
<organism evidence="5 6">
    <name type="scientific">Streptomyces crystallinus</name>
    <dbReference type="NCBI Taxonomy" id="68191"/>
    <lineage>
        <taxon>Bacteria</taxon>
        <taxon>Bacillati</taxon>
        <taxon>Actinomycetota</taxon>
        <taxon>Actinomycetes</taxon>
        <taxon>Kitasatosporales</taxon>
        <taxon>Streptomycetaceae</taxon>
        <taxon>Streptomyces</taxon>
    </lineage>
</organism>
<feature type="domain" description="ACT" evidence="4">
    <location>
        <begin position="111"/>
        <end position="185"/>
    </location>
</feature>
<gene>
    <name evidence="5" type="ORF">GCM10010394_08950</name>
</gene>
<keyword evidence="2" id="KW-0812">Transmembrane</keyword>
<feature type="compositionally biased region" description="Low complexity" evidence="1">
    <location>
        <begin position="74"/>
        <end position="92"/>
    </location>
</feature>
<keyword evidence="2" id="KW-1133">Transmembrane helix</keyword>
<keyword evidence="6" id="KW-1185">Reference proteome</keyword>
<feature type="region of interest" description="Disordered" evidence="1">
    <location>
        <begin position="462"/>
        <end position="508"/>
    </location>
</feature>
<feature type="compositionally biased region" description="Polar residues" evidence="1">
    <location>
        <begin position="499"/>
        <end position="508"/>
    </location>
</feature>
<keyword evidence="2" id="KW-0472">Membrane</keyword>
<dbReference type="Gene3D" id="3.40.630.30">
    <property type="match status" value="1"/>
</dbReference>
<dbReference type="PROSITE" id="PS51671">
    <property type="entry name" value="ACT"/>
    <property type="match status" value="1"/>
</dbReference>
<feature type="domain" description="N-acetyltransferase" evidence="3">
    <location>
        <begin position="306"/>
        <end position="453"/>
    </location>
</feature>
<dbReference type="CDD" id="cd02116">
    <property type="entry name" value="ACT"/>
    <property type="match status" value="1"/>
</dbReference>
<evidence type="ECO:0000256" key="2">
    <source>
        <dbReference type="SAM" id="Phobius"/>
    </source>
</evidence>
<dbReference type="Proteomes" id="UP001500668">
    <property type="component" value="Unassembled WGS sequence"/>
</dbReference>
<dbReference type="CDD" id="cd04301">
    <property type="entry name" value="NAT_SF"/>
    <property type="match status" value="1"/>
</dbReference>
<dbReference type="Pfam" id="PF00583">
    <property type="entry name" value="Acetyltransf_1"/>
    <property type="match status" value="1"/>
</dbReference>
<evidence type="ECO:0000259" key="4">
    <source>
        <dbReference type="PROSITE" id="PS51671"/>
    </source>
</evidence>
<feature type="transmembrane region" description="Helical" evidence="2">
    <location>
        <begin position="47"/>
        <end position="67"/>
    </location>
</feature>
<feature type="compositionally biased region" description="Basic and acidic residues" evidence="1">
    <location>
        <begin position="481"/>
        <end position="493"/>
    </location>
</feature>
<evidence type="ECO:0000313" key="5">
    <source>
        <dbReference type="EMBL" id="GAA0582497.1"/>
    </source>
</evidence>
<protein>
    <submittedName>
        <fullName evidence="5">GNAT family N-acetyltransferase</fullName>
    </submittedName>
</protein>
<accession>A0ABN1F5A4</accession>